<accession>A0ABQ9XYC6</accession>
<protein>
    <submittedName>
        <fullName evidence="1">Uncharacterized protein</fullName>
    </submittedName>
</protein>
<dbReference type="Proteomes" id="UP001281761">
    <property type="component" value="Unassembled WGS sequence"/>
</dbReference>
<organism evidence="1 2">
    <name type="scientific">Blattamonas nauphoetae</name>
    <dbReference type="NCBI Taxonomy" id="2049346"/>
    <lineage>
        <taxon>Eukaryota</taxon>
        <taxon>Metamonada</taxon>
        <taxon>Preaxostyla</taxon>
        <taxon>Oxymonadida</taxon>
        <taxon>Blattamonas</taxon>
    </lineage>
</organism>
<name>A0ABQ9XYC6_9EUKA</name>
<comment type="caution">
    <text evidence="1">The sequence shown here is derived from an EMBL/GenBank/DDBJ whole genome shotgun (WGS) entry which is preliminary data.</text>
</comment>
<evidence type="ECO:0000313" key="2">
    <source>
        <dbReference type="Proteomes" id="UP001281761"/>
    </source>
</evidence>
<proteinExistence type="predicted"/>
<dbReference type="EMBL" id="JARBJD010000055">
    <property type="protein sequence ID" value="KAK2956491.1"/>
    <property type="molecule type" value="Genomic_DNA"/>
</dbReference>
<gene>
    <name evidence="1" type="ORF">BLNAU_8545</name>
</gene>
<keyword evidence="2" id="KW-1185">Reference proteome</keyword>
<evidence type="ECO:0000313" key="1">
    <source>
        <dbReference type="EMBL" id="KAK2956491.1"/>
    </source>
</evidence>
<sequence>MRYLRLDRSADLRLDFFGSDWDKKTAAIVVDKGGIKVRGYQLEVFDPSLGVLVLNDIDVAKSSVSVTHKLALSLTSLDRKVISCNIPSSSPDELEILVRDSGKAILDSDGIQTGWAQYPLDLYLEGKCVAYDLNDFAKEYKLKNQGFSDLDELTDSFPTVTLGRSDLKLPATSASPSDDLGKYVIATFSSDHTGLNVEALKRITVHIAPRFHSKTADDSSVKWEPMIWQVGLTEAKFEQGGVRIQQSGASSLAIAAALRKNVGNSGEYTLRVKIGDKTRYFGCEYSGARTIGAFSTLVLLVAVLFGF</sequence>
<reference evidence="1 2" key="1">
    <citation type="journal article" date="2022" name="bioRxiv">
        <title>Genomics of Preaxostyla Flagellates Illuminates Evolutionary Transitions and the Path Towards Mitochondrial Loss.</title>
        <authorList>
            <person name="Novak L.V.F."/>
            <person name="Treitli S.C."/>
            <person name="Pyrih J."/>
            <person name="Halakuc P."/>
            <person name="Pipaliya S.V."/>
            <person name="Vacek V."/>
            <person name="Brzon O."/>
            <person name="Soukal P."/>
            <person name="Eme L."/>
            <person name="Dacks J.B."/>
            <person name="Karnkowska A."/>
            <person name="Elias M."/>
            <person name="Hampl V."/>
        </authorList>
    </citation>
    <scope>NUCLEOTIDE SEQUENCE [LARGE SCALE GENOMIC DNA]</scope>
    <source>
        <strain evidence="1">NAU3</strain>
        <tissue evidence="1">Gut</tissue>
    </source>
</reference>